<dbReference type="EMBL" id="JANPWB010000014">
    <property type="protein sequence ID" value="KAJ1096985.1"/>
    <property type="molecule type" value="Genomic_DNA"/>
</dbReference>
<reference evidence="1" key="1">
    <citation type="journal article" date="2022" name="bioRxiv">
        <title>Sequencing and chromosome-scale assembly of the giantPleurodeles waltlgenome.</title>
        <authorList>
            <person name="Brown T."/>
            <person name="Elewa A."/>
            <person name="Iarovenko S."/>
            <person name="Subramanian E."/>
            <person name="Araus A.J."/>
            <person name="Petzold A."/>
            <person name="Susuki M."/>
            <person name="Suzuki K.-i.T."/>
            <person name="Hayashi T."/>
            <person name="Toyoda A."/>
            <person name="Oliveira C."/>
            <person name="Osipova E."/>
            <person name="Leigh N.D."/>
            <person name="Simon A."/>
            <person name="Yun M.H."/>
        </authorList>
    </citation>
    <scope>NUCLEOTIDE SEQUENCE</scope>
    <source>
        <strain evidence="1">20211129_DDA</strain>
        <tissue evidence="1">Liver</tissue>
    </source>
</reference>
<evidence type="ECO:0000313" key="2">
    <source>
        <dbReference type="Proteomes" id="UP001066276"/>
    </source>
</evidence>
<dbReference type="Proteomes" id="UP001066276">
    <property type="component" value="Chromosome 10"/>
</dbReference>
<evidence type="ECO:0000313" key="1">
    <source>
        <dbReference type="EMBL" id="KAJ1096985.1"/>
    </source>
</evidence>
<proteinExistence type="predicted"/>
<accession>A0AAV7M2F0</accession>
<sequence>MLQSCHPSLQARNIGSHGFGLQGQGGYGSIHPLYLAADGGDLRTGGGGGAQTSRHSSLPLFCAELVTTIVCSGRLISPVWRVAMRDMSRDGDTGVGPVRFRGPGDGVVLSGNYDVPLKPMRWKLSRTCSFVFSACSGEAWDRDILKGEDGKSKASAY</sequence>
<comment type="caution">
    <text evidence="1">The sequence shown here is derived from an EMBL/GenBank/DDBJ whole genome shotgun (WGS) entry which is preliminary data.</text>
</comment>
<organism evidence="1 2">
    <name type="scientific">Pleurodeles waltl</name>
    <name type="common">Iberian ribbed newt</name>
    <dbReference type="NCBI Taxonomy" id="8319"/>
    <lineage>
        <taxon>Eukaryota</taxon>
        <taxon>Metazoa</taxon>
        <taxon>Chordata</taxon>
        <taxon>Craniata</taxon>
        <taxon>Vertebrata</taxon>
        <taxon>Euteleostomi</taxon>
        <taxon>Amphibia</taxon>
        <taxon>Batrachia</taxon>
        <taxon>Caudata</taxon>
        <taxon>Salamandroidea</taxon>
        <taxon>Salamandridae</taxon>
        <taxon>Pleurodelinae</taxon>
        <taxon>Pleurodeles</taxon>
    </lineage>
</organism>
<keyword evidence="2" id="KW-1185">Reference proteome</keyword>
<protein>
    <submittedName>
        <fullName evidence="1">Uncharacterized protein</fullName>
    </submittedName>
</protein>
<name>A0AAV7M2F0_PLEWA</name>
<gene>
    <name evidence="1" type="ORF">NDU88_002115</name>
</gene>
<dbReference type="AlphaFoldDB" id="A0AAV7M2F0"/>